<feature type="region of interest" description="Disordered" evidence="7">
    <location>
        <begin position="1"/>
        <end position="27"/>
    </location>
</feature>
<evidence type="ECO:0000313" key="10">
    <source>
        <dbReference type="Proteomes" id="UP001055025"/>
    </source>
</evidence>
<protein>
    <submittedName>
        <fullName evidence="9">Xanthine/uracil permease</fullName>
    </submittedName>
</protein>
<name>A0AAV5B1R9_9ACTN</name>
<evidence type="ECO:0000313" key="9">
    <source>
        <dbReference type="EMBL" id="GJM54715.1"/>
    </source>
</evidence>
<proteinExistence type="inferred from homology"/>
<feature type="transmembrane region" description="Helical" evidence="8">
    <location>
        <begin position="123"/>
        <end position="143"/>
    </location>
</feature>
<dbReference type="GO" id="GO:0005886">
    <property type="term" value="C:plasma membrane"/>
    <property type="evidence" value="ECO:0007669"/>
    <property type="project" value="UniProtKB-ARBA"/>
</dbReference>
<sequence length="494" mass="50209">MTPAQDLKASKKAPASASAGEPASLFEREGKPSPKYFVPLALQHVMAAIIGIITPAMIVGNACGLPSEDSAMLIQAAMLFSGIVTLLQAHPLFGRVGSGLPVITGASFAFVPVLNSIGAADGIAAVIGAQFVGGFVAMAFALFLKPLRKLFPPVVMGTVVFCIGLSLYSVAVGYMAGGNGAADFGSAQNWIVALVTLAFCIFFGNFCKGVLKLGSLLFGLLAGYVVALVLGMVDFGGIAGAAWVSLPRFLPFGIEFRPDAIVSLGSMFIIAAVEMMGDFSATTSGAMDREPRFKEIKGGILCEGFASTVGALFGGLPTSTFAQNVGITTSTRVVSKRVFACAAGILIVAGLMPKFAAVLNTIPMAVIGGATLTVFGSITVTGIRILTRDGLSARKGTIAGTSIALGMGISMVSGALAGPGIPAWVTSIFGGSAIVVTTLMAIVLNLVLPDPDGERAVGAVEEDEMIGIDGADLAIDEHEAALHGAAVPAESKAV</sequence>
<feature type="transmembrane region" description="Helical" evidence="8">
    <location>
        <begin position="423"/>
        <end position="448"/>
    </location>
</feature>
<evidence type="ECO:0000256" key="5">
    <source>
        <dbReference type="ARBA" id="ARBA00022989"/>
    </source>
</evidence>
<dbReference type="PANTHER" id="PTHR42810:SF2">
    <property type="entry name" value="PURINE PERMEASE C1399.01C-RELATED"/>
    <property type="match status" value="1"/>
</dbReference>
<comment type="subcellular location">
    <subcellularLocation>
        <location evidence="1">Membrane</location>
        <topology evidence="1">Multi-pass membrane protein</topology>
    </subcellularLocation>
</comment>
<dbReference type="PROSITE" id="PS01116">
    <property type="entry name" value="XANTH_URACIL_PERMASE"/>
    <property type="match status" value="1"/>
</dbReference>
<feature type="transmembrane region" description="Helical" evidence="8">
    <location>
        <begin position="216"/>
        <end position="244"/>
    </location>
</feature>
<dbReference type="Proteomes" id="UP001055025">
    <property type="component" value="Unassembled WGS sequence"/>
</dbReference>
<feature type="transmembrane region" description="Helical" evidence="8">
    <location>
        <begin position="187"/>
        <end position="204"/>
    </location>
</feature>
<evidence type="ECO:0000256" key="4">
    <source>
        <dbReference type="ARBA" id="ARBA00022692"/>
    </source>
</evidence>
<feature type="transmembrane region" description="Helical" evidence="8">
    <location>
        <begin position="362"/>
        <end position="386"/>
    </location>
</feature>
<dbReference type="NCBIfam" id="TIGR00801">
    <property type="entry name" value="ncs2"/>
    <property type="match status" value="1"/>
</dbReference>
<keyword evidence="10" id="KW-1185">Reference proteome</keyword>
<feature type="transmembrane region" description="Helical" evidence="8">
    <location>
        <begin position="70"/>
        <end position="87"/>
    </location>
</feature>
<feature type="transmembrane region" description="Helical" evidence="8">
    <location>
        <begin position="99"/>
        <end position="117"/>
    </location>
</feature>
<dbReference type="Pfam" id="PF00860">
    <property type="entry name" value="Xan_ur_permease"/>
    <property type="match status" value="1"/>
</dbReference>
<evidence type="ECO:0000256" key="6">
    <source>
        <dbReference type="ARBA" id="ARBA00023136"/>
    </source>
</evidence>
<organism evidence="9 10">
    <name type="scientific">Granulimonas faecalis</name>
    <dbReference type="NCBI Taxonomy" id="2894155"/>
    <lineage>
        <taxon>Bacteria</taxon>
        <taxon>Bacillati</taxon>
        <taxon>Actinomycetota</taxon>
        <taxon>Coriobacteriia</taxon>
        <taxon>Coriobacteriales</taxon>
        <taxon>Kribbibacteriaceae</taxon>
        <taxon>Granulimonas</taxon>
    </lineage>
</organism>
<dbReference type="EMBL" id="BQKC01000001">
    <property type="protein sequence ID" value="GJM54715.1"/>
    <property type="molecule type" value="Genomic_DNA"/>
</dbReference>
<evidence type="ECO:0000256" key="7">
    <source>
        <dbReference type="SAM" id="MobiDB-lite"/>
    </source>
</evidence>
<keyword evidence="5 8" id="KW-1133">Transmembrane helix</keyword>
<dbReference type="InterPro" id="IPR006043">
    <property type="entry name" value="NCS2"/>
</dbReference>
<dbReference type="PANTHER" id="PTHR42810">
    <property type="entry name" value="PURINE PERMEASE C1399.01C-RELATED"/>
    <property type="match status" value="1"/>
</dbReference>
<dbReference type="AlphaFoldDB" id="A0AAV5B1R9"/>
<keyword evidence="4 8" id="KW-0812">Transmembrane</keyword>
<evidence type="ECO:0000256" key="3">
    <source>
        <dbReference type="ARBA" id="ARBA00022448"/>
    </source>
</evidence>
<dbReference type="InterPro" id="IPR006042">
    <property type="entry name" value="Xan_ur_permease"/>
</dbReference>
<comment type="caution">
    <text evidence="9">The sequence shown here is derived from an EMBL/GenBank/DDBJ whole genome shotgun (WGS) entry which is preliminary data.</text>
</comment>
<evidence type="ECO:0000256" key="2">
    <source>
        <dbReference type="ARBA" id="ARBA00008821"/>
    </source>
</evidence>
<dbReference type="NCBIfam" id="NF037981">
    <property type="entry name" value="NCS2_1"/>
    <property type="match status" value="1"/>
</dbReference>
<evidence type="ECO:0000256" key="1">
    <source>
        <dbReference type="ARBA" id="ARBA00004141"/>
    </source>
</evidence>
<keyword evidence="6 8" id="KW-0472">Membrane</keyword>
<reference evidence="9" key="1">
    <citation type="journal article" date="2022" name="Int. J. Syst. Evol. Microbiol.">
        <title>Granulimonas faecalis gen. nov., sp. nov., and Leptogranulimonas caecicola gen. nov., sp. nov., novel lactate-producing Atopobiaceae bacteria isolated from mouse intestines, and an emended description of the family Atopobiaceae.</title>
        <authorList>
            <person name="Morinaga K."/>
            <person name="Kusada H."/>
            <person name="Sakamoto S."/>
            <person name="Murakami T."/>
            <person name="Toyoda A."/>
            <person name="Mori H."/>
            <person name="Meng X.Y."/>
            <person name="Takashino M."/>
            <person name="Murotomi K."/>
            <person name="Tamaki H."/>
        </authorList>
    </citation>
    <scope>NUCLEOTIDE SEQUENCE</scope>
    <source>
        <strain evidence="9">OPF53</strain>
    </source>
</reference>
<feature type="transmembrane region" description="Helical" evidence="8">
    <location>
        <begin position="338"/>
        <end position="356"/>
    </location>
</feature>
<comment type="similarity">
    <text evidence="2">Belongs to the nucleobase:cation symporter-2 (NCS2) (TC 2.A.40) family.</text>
</comment>
<evidence type="ECO:0000256" key="8">
    <source>
        <dbReference type="SAM" id="Phobius"/>
    </source>
</evidence>
<feature type="transmembrane region" description="Helical" evidence="8">
    <location>
        <begin position="398"/>
        <end position="417"/>
    </location>
</feature>
<feature type="transmembrane region" description="Helical" evidence="8">
    <location>
        <begin position="36"/>
        <end position="58"/>
    </location>
</feature>
<feature type="transmembrane region" description="Helical" evidence="8">
    <location>
        <begin position="150"/>
        <end position="175"/>
    </location>
</feature>
<gene>
    <name evidence="9" type="ORF">ATOP_03700</name>
</gene>
<dbReference type="GO" id="GO:0042907">
    <property type="term" value="F:xanthine transmembrane transporter activity"/>
    <property type="evidence" value="ECO:0007669"/>
    <property type="project" value="TreeGrafter"/>
</dbReference>
<feature type="transmembrane region" description="Helical" evidence="8">
    <location>
        <begin position="264"/>
        <end position="287"/>
    </location>
</feature>
<dbReference type="RefSeq" id="WP_135978134.1">
    <property type="nucleotide sequence ID" value="NZ_BQKC01000001.1"/>
</dbReference>
<accession>A0AAV5B1R9</accession>
<keyword evidence="3" id="KW-0813">Transport</keyword>